<dbReference type="GO" id="GO:0005739">
    <property type="term" value="C:mitochondrion"/>
    <property type="evidence" value="ECO:0007669"/>
    <property type="project" value="TreeGrafter"/>
</dbReference>
<name>A0AAN7SW91_9EURO</name>
<dbReference type="InterPro" id="IPR039197">
    <property type="entry name" value="Mrs1/Cce1"/>
</dbReference>
<evidence type="ECO:0000259" key="1">
    <source>
        <dbReference type="Pfam" id="PF09159"/>
    </source>
</evidence>
<dbReference type="InterPro" id="IPR012337">
    <property type="entry name" value="RNaseH-like_sf"/>
</dbReference>
<feature type="domain" description="Mitochondrial resolvase Ydc2 catalytic" evidence="1">
    <location>
        <begin position="1"/>
        <end position="249"/>
    </location>
</feature>
<dbReference type="Pfam" id="PF09159">
    <property type="entry name" value="Ydc2-catalyt"/>
    <property type="match status" value="1"/>
</dbReference>
<evidence type="ECO:0000313" key="3">
    <source>
        <dbReference type="Proteomes" id="UP001309876"/>
    </source>
</evidence>
<dbReference type="Proteomes" id="UP001309876">
    <property type="component" value="Unassembled WGS sequence"/>
</dbReference>
<accession>A0AAN7SW91</accession>
<organism evidence="2 3">
    <name type="scientific">Lithohypha guttulata</name>
    <dbReference type="NCBI Taxonomy" id="1690604"/>
    <lineage>
        <taxon>Eukaryota</taxon>
        <taxon>Fungi</taxon>
        <taxon>Dikarya</taxon>
        <taxon>Ascomycota</taxon>
        <taxon>Pezizomycotina</taxon>
        <taxon>Eurotiomycetes</taxon>
        <taxon>Chaetothyriomycetidae</taxon>
        <taxon>Chaetothyriales</taxon>
        <taxon>Trichomeriaceae</taxon>
        <taxon>Lithohypha</taxon>
    </lineage>
</organism>
<dbReference type="Gene3D" id="3.30.420.10">
    <property type="entry name" value="Ribonuclease H-like superfamily/Ribonuclease H"/>
    <property type="match status" value="1"/>
</dbReference>
<dbReference type="GO" id="GO:0070336">
    <property type="term" value="F:flap-structured DNA binding"/>
    <property type="evidence" value="ECO:0007669"/>
    <property type="project" value="TreeGrafter"/>
</dbReference>
<dbReference type="GO" id="GO:0000402">
    <property type="term" value="F:crossed form four-way junction DNA binding"/>
    <property type="evidence" value="ECO:0007669"/>
    <property type="project" value="TreeGrafter"/>
</dbReference>
<keyword evidence="3" id="KW-1185">Reference proteome</keyword>
<dbReference type="PANTHER" id="PTHR28072:SF1">
    <property type="entry name" value="CRUCIFORM CUTTING ENDONUCLEASE 1, MITOCHONDRIAL-RELATED"/>
    <property type="match status" value="1"/>
</dbReference>
<gene>
    <name evidence="2" type="ORF">LTR05_007011</name>
</gene>
<dbReference type="SUPFAM" id="SSF53098">
    <property type="entry name" value="Ribonuclease H-like"/>
    <property type="match status" value="1"/>
</dbReference>
<dbReference type="InterPro" id="IPR015242">
    <property type="entry name" value="Ydc2_cat"/>
</dbReference>
<protein>
    <recommendedName>
        <fullName evidence="1">Mitochondrial resolvase Ydc2 catalytic domain-containing protein</fullName>
    </recommendedName>
</protein>
<evidence type="ECO:0000313" key="2">
    <source>
        <dbReference type="EMBL" id="KAK5083128.1"/>
    </source>
</evidence>
<proteinExistence type="predicted"/>
<reference evidence="2 3" key="1">
    <citation type="submission" date="2023-08" db="EMBL/GenBank/DDBJ databases">
        <title>Black Yeasts Isolated from many extreme environments.</title>
        <authorList>
            <person name="Coleine C."/>
            <person name="Stajich J.E."/>
            <person name="Selbmann L."/>
        </authorList>
    </citation>
    <scope>NUCLEOTIDE SEQUENCE [LARGE SCALE GENOMIC DNA]</scope>
    <source>
        <strain evidence="2 3">CCFEE 5910</strain>
    </source>
</reference>
<comment type="caution">
    <text evidence="2">The sequence shown here is derived from an EMBL/GenBank/DDBJ whole genome shotgun (WGS) entry which is preliminary data.</text>
</comment>
<dbReference type="InterPro" id="IPR036397">
    <property type="entry name" value="RNaseH_sf"/>
</dbReference>
<dbReference type="PANTHER" id="PTHR28072">
    <property type="entry name" value="CRUCIFORM CUTTING ENDONUCLEASE 1, MITOCHONDRIAL-RELATED"/>
    <property type="match status" value="1"/>
</dbReference>
<dbReference type="GO" id="GO:0000403">
    <property type="term" value="F:Y-form DNA binding"/>
    <property type="evidence" value="ECO:0007669"/>
    <property type="project" value="TreeGrafter"/>
</dbReference>
<dbReference type="AlphaFoldDB" id="A0AAN7SW91"/>
<dbReference type="GO" id="GO:0004520">
    <property type="term" value="F:DNA endonuclease activity"/>
    <property type="evidence" value="ECO:0007669"/>
    <property type="project" value="TreeGrafter"/>
</dbReference>
<dbReference type="EMBL" id="JAVRRJ010000007">
    <property type="protein sequence ID" value="KAK5083128.1"/>
    <property type="molecule type" value="Genomic_DNA"/>
</dbReference>
<sequence>MGIRNLAYAFLTCKMTEELKNTPLKYEKPILCHWQRTDLMSPQSQAMDYNEGDTIRSQTPSVVDSMTATVATDESFEPIVLAGHAYRFAKYCASLKPTHILIERQRFRSGGHSAVQEWSLRVGMLESMLHATFRTLVEEKLLLGTTVEQVLPMRVNKFWFIDEDVPATGKAAKVAKIALVNDMLKSVGAKTASFSLHEDVRNTVDGFGAKGSRAAGSKKAPTLEKLDDMSDALLQGLAWLRWQENRNRLVTHGVDSLGIEV</sequence>